<organism evidence="2 3">
    <name type="scientific">Marasmius crinis-equi</name>
    <dbReference type="NCBI Taxonomy" id="585013"/>
    <lineage>
        <taxon>Eukaryota</taxon>
        <taxon>Fungi</taxon>
        <taxon>Dikarya</taxon>
        <taxon>Basidiomycota</taxon>
        <taxon>Agaricomycotina</taxon>
        <taxon>Agaricomycetes</taxon>
        <taxon>Agaricomycetidae</taxon>
        <taxon>Agaricales</taxon>
        <taxon>Marasmiineae</taxon>
        <taxon>Marasmiaceae</taxon>
        <taxon>Marasmius</taxon>
    </lineage>
</organism>
<evidence type="ECO:0000313" key="3">
    <source>
        <dbReference type="Proteomes" id="UP001465976"/>
    </source>
</evidence>
<dbReference type="EMBL" id="JBAHYK010000122">
    <property type="protein sequence ID" value="KAL0578037.1"/>
    <property type="molecule type" value="Genomic_DNA"/>
</dbReference>
<evidence type="ECO:0000256" key="1">
    <source>
        <dbReference type="SAM" id="MobiDB-lite"/>
    </source>
</evidence>
<evidence type="ECO:0000313" key="2">
    <source>
        <dbReference type="EMBL" id="KAL0578037.1"/>
    </source>
</evidence>
<reference evidence="2 3" key="1">
    <citation type="submission" date="2024-02" db="EMBL/GenBank/DDBJ databases">
        <title>A draft genome for the cacao thread blight pathogen Marasmius crinis-equi.</title>
        <authorList>
            <person name="Cohen S.P."/>
            <person name="Baruah I.K."/>
            <person name="Amoako-Attah I."/>
            <person name="Bukari Y."/>
            <person name="Meinhardt L.W."/>
            <person name="Bailey B.A."/>
        </authorList>
    </citation>
    <scope>NUCLEOTIDE SEQUENCE [LARGE SCALE GENOMIC DNA]</scope>
    <source>
        <strain evidence="2 3">GH-76</strain>
    </source>
</reference>
<comment type="caution">
    <text evidence="2">The sequence shown here is derived from an EMBL/GenBank/DDBJ whole genome shotgun (WGS) entry which is preliminary data.</text>
</comment>
<proteinExistence type="predicted"/>
<gene>
    <name evidence="2" type="ORF">V5O48_003942</name>
</gene>
<protein>
    <submittedName>
        <fullName evidence="2">Uncharacterized protein</fullName>
    </submittedName>
</protein>
<name>A0ABR3FRG4_9AGAR</name>
<feature type="region of interest" description="Disordered" evidence="1">
    <location>
        <begin position="1"/>
        <end position="119"/>
    </location>
</feature>
<accession>A0ABR3FRG4</accession>
<sequence>MSKRKGAFRAPSVNLKSKLRSKKPRTNTSDASFFDRIETTSTSGVPSSTLFDATTSEQNPTYDDMDLDIPGSFPVDEDAGGSRLEEEEPRPIATLQHESEKGKEGGSQPKRRRTVRSVR</sequence>
<feature type="compositionally biased region" description="Polar residues" evidence="1">
    <location>
        <begin position="39"/>
        <end position="61"/>
    </location>
</feature>
<keyword evidence="3" id="KW-1185">Reference proteome</keyword>
<dbReference type="Proteomes" id="UP001465976">
    <property type="component" value="Unassembled WGS sequence"/>
</dbReference>
<feature type="compositionally biased region" description="Basic residues" evidence="1">
    <location>
        <begin position="109"/>
        <end position="119"/>
    </location>
</feature>